<gene>
    <name evidence="2" type="ORF">DSCW_32690</name>
</gene>
<evidence type="ECO:0000313" key="3">
    <source>
        <dbReference type="Proteomes" id="UP000427769"/>
    </source>
</evidence>
<accession>A0A5K7Z1L1</accession>
<organism evidence="2 3">
    <name type="scientific">Desulfosarcina widdelii</name>
    <dbReference type="NCBI Taxonomy" id="947919"/>
    <lineage>
        <taxon>Bacteria</taxon>
        <taxon>Pseudomonadati</taxon>
        <taxon>Thermodesulfobacteriota</taxon>
        <taxon>Desulfobacteria</taxon>
        <taxon>Desulfobacterales</taxon>
        <taxon>Desulfosarcinaceae</taxon>
        <taxon>Desulfosarcina</taxon>
    </lineage>
</organism>
<proteinExistence type="predicted"/>
<feature type="coiled-coil region" evidence="1">
    <location>
        <begin position="32"/>
        <end position="77"/>
    </location>
</feature>
<name>A0A5K7Z1L1_9BACT</name>
<evidence type="ECO:0000313" key="2">
    <source>
        <dbReference type="EMBL" id="BBO75852.1"/>
    </source>
</evidence>
<dbReference type="KEGG" id="dwd:DSCW_32690"/>
<dbReference type="Proteomes" id="UP000427769">
    <property type="component" value="Chromosome"/>
</dbReference>
<reference evidence="2 3" key="1">
    <citation type="submission" date="2019-11" db="EMBL/GenBank/DDBJ databases">
        <title>Comparative genomics of hydrocarbon-degrading Desulfosarcina strains.</title>
        <authorList>
            <person name="Watanabe M."/>
            <person name="Kojima H."/>
            <person name="Fukui M."/>
        </authorList>
    </citation>
    <scope>NUCLEOTIDE SEQUENCE [LARGE SCALE GENOMIC DNA]</scope>
    <source>
        <strain evidence="2 3">PP31</strain>
    </source>
</reference>
<dbReference type="RefSeq" id="WP_155304736.1">
    <property type="nucleotide sequence ID" value="NZ_AP021875.1"/>
</dbReference>
<evidence type="ECO:0000256" key="1">
    <source>
        <dbReference type="SAM" id="Coils"/>
    </source>
</evidence>
<protein>
    <submittedName>
        <fullName evidence="2">Uncharacterized protein</fullName>
    </submittedName>
</protein>
<sequence>MQNIIISVLCVGVICSSATSAPIDYPGGPAGLQRKNEQIKAAMKERQRRIDEEQRQKRKIEEDRQKLIEERRQLELEQWLANENRLKEKYNKEYINNETDGFQYIRNADNYDSLIKHFSASFITDEIKHNHPKKSAKFQENASRNNMAFAAIIFHDMDTLIDYLAELLRSGEKNNIQGSEIYKTINAERERLINIRAEVYLDAFSREEKIFNKITGLKFYCTSETVRNTLAACLSEPGWQPSSGYLYSLQYMQVMQSVGEGVLMVQNPLLTVGGRTAFLYTRKDLVDRQNLDGQYANYIGAYKYQSLTGPRKVYSFRIFDFRNDQVVGGKQFYFYPKILDISNIEDEVIQEAFGGLE</sequence>
<dbReference type="EMBL" id="AP021875">
    <property type="protein sequence ID" value="BBO75852.1"/>
    <property type="molecule type" value="Genomic_DNA"/>
</dbReference>
<keyword evidence="1" id="KW-0175">Coiled coil</keyword>
<dbReference type="AlphaFoldDB" id="A0A5K7Z1L1"/>
<keyword evidence="3" id="KW-1185">Reference proteome</keyword>